<dbReference type="SMART" id="SM00257">
    <property type="entry name" value="LysM"/>
    <property type="match status" value="1"/>
</dbReference>
<dbReference type="Pfam" id="PF01476">
    <property type="entry name" value="LysM"/>
    <property type="match status" value="1"/>
</dbReference>
<dbReference type="Gene3D" id="2.70.70.10">
    <property type="entry name" value="Glucose Permease (Domain IIA)"/>
    <property type="match status" value="1"/>
</dbReference>
<evidence type="ECO:0000256" key="1">
    <source>
        <dbReference type="ARBA" id="ARBA00022729"/>
    </source>
</evidence>
<evidence type="ECO:0000313" key="5">
    <source>
        <dbReference type="Proteomes" id="UP000031967"/>
    </source>
</evidence>
<name>A0ABR5AF76_9BACL</name>
<evidence type="ECO:0000259" key="3">
    <source>
        <dbReference type="PROSITE" id="PS51782"/>
    </source>
</evidence>
<keyword evidence="5" id="KW-1185">Reference proteome</keyword>
<dbReference type="SUPFAM" id="SSF54106">
    <property type="entry name" value="LysM domain"/>
    <property type="match status" value="1"/>
</dbReference>
<reference evidence="4 5" key="1">
    <citation type="submission" date="2014-12" db="EMBL/GenBank/DDBJ databases">
        <title>Draft genome sequence of Paenibacillus kamchatkensis strain B-2647.</title>
        <authorList>
            <person name="Karlyshev A.V."/>
            <person name="Kudryashova E.B."/>
        </authorList>
    </citation>
    <scope>NUCLEOTIDE SEQUENCE [LARGE SCALE GENOMIC DNA]</scope>
    <source>
        <strain evidence="4 5">VKM B-2647</strain>
    </source>
</reference>
<protein>
    <recommendedName>
        <fullName evidence="6">Murein DD-endopeptidase MepM/ murein hydrolase activator NlpD</fullName>
    </recommendedName>
</protein>
<accession>A0ABR5AF76</accession>
<dbReference type="PANTHER" id="PTHR21666">
    <property type="entry name" value="PEPTIDASE-RELATED"/>
    <property type="match status" value="1"/>
</dbReference>
<dbReference type="InterPro" id="IPR036779">
    <property type="entry name" value="LysM_dom_sf"/>
</dbReference>
<dbReference type="RefSeq" id="WP_041049082.1">
    <property type="nucleotide sequence ID" value="NZ_JXAK01000034.1"/>
</dbReference>
<dbReference type="PROSITE" id="PS51109">
    <property type="entry name" value="G5"/>
    <property type="match status" value="1"/>
</dbReference>
<comment type="caution">
    <text evidence="4">The sequence shown here is derived from an EMBL/GenBank/DDBJ whole genome shotgun (WGS) entry which is preliminary data.</text>
</comment>
<dbReference type="PANTHER" id="PTHR21666:SF289">
    <property type="entry name" value="L-ALA--D-GLU ENDOPEPTIDASE"/>
    <property type="match status" value="1"/>
</dbReference>
<dbReference type="EMBL" id="JXAK01000034">
    <property type="protein sequence ID" value="KIL39605.1"/>
    <property type="molecule type" value="Genomic_DNA"/>
</dbReference>
<evidence type="ECO:0008006" key="6">
    <source>
        <dbReference type="Google" id="ProtNLM"/>
    </source>
</evidence>
<dbReference type="PROSITE" id="PS51782">
    <property type="entry name" value="LYSM"/>
    <property type="match status" value="1"/>
</dbReference>
<dbReference type="InterPro" id="IPR018392">
    <property type="entry name" value="LysM"/>
</dbReference>
<dbReference type="Gene3D" id="3.10.350.10">
    <property type="entry name" value="LysM domain"/>
    <property type="match status" value="1"/>
</dbReference>
<dbReference type="InterPro" id="IPR011098">
    <property type="entry name" value="G5_dom"/>
</dbReference>
<feature type="domain" description="G5" evidence="2">
    <location>
        <begin position="306"/>
        <end position="386"/>
    </location>
</feature>
<organism evidence="4 5">
    <name type="scientific">Gordoniibacillus kamchatkensis</name>
    <dbReference type="NCBI Taxonomy" id="1590651"/>
    <lineage>
        <taxon>Bacteria</taxon>
        <taxon>Bacillati</taxon>
        <taxon>Bacillota</taxon>
        <taxon>Bacilli</taxon>
        <taxon>Bacillales</taxon>
        <taxon>Paenibacillaceae</taxon>
        <taxon>Gordoniibacillus</taxon>
    </lineage>
</organism>
<dbReference type="CDD" id="cd12797">
    <property type="entry name" value="M23_peptidase"/>
    <property type="match status" value="1"/>
</dbReference>
<evidence type="ECO:0000313" key="4">
    <source>
        <dbReference type="EMBL" id="KIL39605.1"/>
    </source>
</evidence>
<dbReference type="InterPro" id="IPR050570">
    <property type="entry name" value="Cell_wall_metabolism_enzyme"/>
</dbReference>
<gene>
    <name evidence="4" type="ORF">SD70_18935</name>
</gene>
<dbReference type="SMART" id="SM01208">
    <property type="entry name" value="G5"/>
    <property type="match status" value="1"/>
</dbReference>
<dbReference type="Proteomes" id="UP000031967">
    <property type="component" value="Unassembled WGS sequence"/>
</dbReference>
<dbReference type="InterPro" id="IPR011055">
    <property type="entry name" value="Dup_hybrid_motif"/>
</dbReference>
<proteinExistence type="predicted"/>
<dbReference type="Pfam" id="PF07501">
    <property type="entry name" value="G5"/>
    <property type="match status" value="1"/>
</dbReference>
<dbReference type="CDD" id="cd00118">
    <property type="entry name" value="LysM"/>
    <property type="match status" value="1"/>
</dbReference>
<dbReference type="Gene3D" id="2.20.230.10">
    <property type="entry name" value="Resuscitation-promoting factor rpfb"/>
    <property type="match status" value="1"/>
</dbReference>
<dbReference type="Pfam" id="PF01551">
    <property type="entry name" value="Peptidase_M23"/>
    <property type="match status" value="1"/>
</dbReference>
<dbReference type="InterPro" id="IPR016047">
    <property type="entry name" value="M23ase_b-sheet_dom"/>
</dbReference>
<evidence type="ECO:0000259" key="2">
    <source>
        <dbReference type="PROSITE" id="PS51109"/>
    </source>
</evidence>
<keyword evidence="1" id="KW-0732">Signal</keyword>
<dbReference type="SUPFAM" id="SSF51261">
    <property type="entry name" value="Duplicated hybrid motif"/>
    <property type="match status" value="1"/>
</dbReference>
<feature type="domain" description="LysM" evidence="3">
    <location>
        <begin position="255"/>
        <end position="299"/>
    </location>
</feature>
<sequence length="513" mass="56211">MTDFRGIRWIRSVLSRRGKAQETDDAVQTASLTGSQTSQKQAKSPWGLLREHKWPIVQTVSVLGLTAVMVVVGHRYVEANMVEVYHVLVDGADIGIVDNKNIVNDYINQKKAELKQKFPNVHMELAADGVAFQVERAFKKPADNAAVLAGLDRELQSQAFGVELRIDGKVFGLVKDEETANAILDKIKAPFIPKGKDEAPVAVMSADAAQQPSGKLDKIEFVQNVDLNEVKINPTDVMSPDDVLKKLQTGDTQPTTYVVQKGDCVSCIAKKFGISKQFIYQKNPWINDDMIKVGDKLDLTVLKPPLSVRTEETVVENQEVPFDTEYVKDDTLRAGVIQPISAGKNGLKKITLHVTKVDGQMVSEEVQSQEMIEPPVTAKAKKGTKVILGEGSGKFAWPVLSPSVSSTFGMRWGKLHKGIDITGNKSILAADNGKVVETGYKDDYGNYIIINHQNGFETLYGHLSVISTSAGKIVEKGEKIGTMGATGDATGVHLHFEIHKNGGLENPLKYLYM</sequence>